<proteinExistence type="predicted"/>
<reference evidence="4 5" key="1">
    <citation type="submission" date="2023-05" db="EMBL/GenBank/DDBJ databases">
        <title>Streptantibioticus silvisoli sp. nov., acidotolerant actinomycetes 1 from pine litter.</title>
        <authorList>
            <person name="Swiecimska M."/>
            <person name="Golinska P."/>
            <person name="Sangal V."/>
            <person name="Wachnowicz B."/>
            <person name="Goodfellow M."/>
        </authorList>
    </citation>
    <scope>NUCLEOTIDE SEQUENCE</scope>
    <source>
        <strain evidence="4">SL13</strain>
        <strain evidence="3 5">SL54</strain>
    </source>
</reference>
<evidence type="ECO:0000256" key="2">
    <source>
        <dbReference type="SAM" id="Phobius"/>
    </source>
</evidence>
<organism evidence="4">
    <name type="scientific">Streptantibioticus silvisoli</name>
    <dbReference type="NCBI Taxonomy" id="2705255"/>
    <lineage>
        <taxon>Bacteria</taxon>
        <taxon>Bacillati</taxon>
        <taxon>Actinomycetota</taxon>
        <taxon>Actinomycetes</taxon>
        <taxon>Kitasatosporales</taxon>
        <taxon>Streptomycetaceae</taxon>
        <taxon>Streptantibioticus</taxon>
    </lineage>
</organism>
<feature type="transmembrane region" description="Helical" evidence="2">
    <location>
        <begin position="136"/>
        <end position="154"/>
    </location>
</feature>
<name>A0AA90GZW8_9ACTN</name>
<evidence type="ECO:0000256" key="1">
    <source>
        <dbReference type="SAM" id="MobiDB-lite"/>
    </source>
</evidence>
<sequence>MSGGTADGGTPGPDVPHDDADAAADRPPHDARTEAIRLRERIYAVITMLAVVVTLTEDDHLSAPSAAWTIGGTALGVWLATVVADQQAHRVVHQRLARGRDLRVMLYTSFPLLLSAVVPLSFTVLAGLGLLHLGDALTAAVFVELAGLFAWGVLGGLRLGGGVPAAILAGVADLVIGALIVLVKVAAGH</sequence>
<dbReference type="EMBL" id="JABXJJ020000010">
    <property type="protein sequence ID" value="MDI5969546.1"/>
    <property type="molecule type" value="Genomic_DNA"/>
</dbReference>
<keyword evidence="2" id="KW-0812">Transmembrane</keyword>
<feature type="transmembrane region" description="Helical" evidence="2">
    <location>
        <begin position="63"/>
        <end position="84"/>
    </location>
</feature>
<keyword evidence="2" id="KW-1133">Transmembrane helix</keyword>
<feature type="compositionally biased region" description="Basic and acidic residues" evidence="1">
    <location>
        <begin position="15"/>
        <end position="29"/>
    </location>
</feature>
<feature type="region of interest" description="Disordered" evidence="1">
    <location>
        <begin position="1"/>
        <end position="29"/>
    </location>
</feature>
<evidence type="ECO:0000313" key="5">
    <source>
        <dbReference type="Proteomes" id="UP001156398"/>
    </source>
</evidence>
<dbReference type="Proteomes" id="UP001156398">
    <property type="component" value="Unassembled WGS sequence"/>
</dbReference>
<keyword evidence="5" id="KW-1185">Reference proteome</keyword>
<feature type="transmembrane region" description="Helical" evidence="2">
    <location>
        <begin position="41"/>
        <end position="57"/>
    </location>
</feature>
<keyword evidence="2" id="KW-0472">Membrane</keyword>
<feature type="compositionally biased region" description="Gly residues" evidence="1">
    <location>
        <begin position="1"/>
        <end position="11"/>
    </location>
</feature>
<gene>
    <name evidence="3" type="ORF">POF43_013450</name>
    <name evidence="4" type="ORF">POF50_009380</name>
</gene>
<protein>
    <submittedName>
        <fullName evidence="4">Uncharacterized protein</fullName>
    </submittedName>
</protein>
<comment type="caution">
    <text evidence="4">The sequence shown here is derived from an EMBL/GenBank/DDBJ whole genome shotgun (WGS) entry which is preliminary data.</text>
</comment>
<evidence type="ECO:0000313" key="3">
    <source>
        <dbReference type="EMBL" id="MDI5963706.1"/>
    </source>
</evidence>
<dbReference type="RefSeq" id="WP_271316609.1">
    <property type="nucleotide sequence ID" value="NZ_JAAGKO020000016.1"/>
</dbReference>
<accession>A0AA90GZW8</accession>
<evidence type="ECO:0000313" key="4">
    <source>
        <dbReference type="EMBL" id="MDI5969546.1"/>
    </source>
</evidence>
<dbReference type="AlphaFoldDB" id="A0AA90GZW8"/>
<feature type="transmembrane region" description="Helical" evidence="2">
    <location>
        <begin position="166"/>
        <end position="187"/>
    </location>
</feature>
<feature type="transmembrane region" description="Helical" evidence="2">
    <location>
        <begin position="104"/>
        <end position="130"/>
    </location>
</feature>
<dbReference type="EMBL" id="JAAGKO020000016">
    <property type="protein sequence ID" value="MDI5963706.1"/>
    <property type="molecule type" value="Genomic_DNA"/>
</dbReference>